<feature type="repeat" description="ANK" evidence="3">
    <location>
        <begin position="157"/>
        <end position="189"/>
    </location>
</feature>
<keyword evidence="1" id="KW-0677">Repeat</keyword>
<dbReference type="SUPFAM" id="SSF48403">
    <property type="entry name" value="Ankyrin repeat"/>
    <property type="match status" value="2"/>
</dbReference>
<feature type="compositionally biased region" description="Basic and acidic residues" evidence="4">
    <location>
        <begin position="315"/>
        <end position="338"/>
    </location>
</feature>
<dbReference type="PROSITE" id="PS50181">
    <property type="entry name" value="FBOX"/>
    <property type="match status" value="1"/>
</dbReference>
<feature type="domain" description="F-box" evidence="5">
    <location>
        <begin position="34"/>
        <end position="84"/>
    </location>
</feature>
<feature type="compositionally biased region" description="Basic and acidic residues" evidence="4">
    <location>
        <begin position="659"/>
        <end position="671"/>
    </location>
</feature>
<dbReference type="PROSITE" id="PS50297">
    <property type="entry name" value="ANK_REP_REGION"/>
    <property type="match status" value="2"/>
</dbReference>
<dbReference type="InterPro" id="IPR002110">
    <property type="entry name" value="Ankyrin_rpt"/>
</dbReference>
<dbReference type="Pfam" id="PF12796">
    <property type="entry name" value="Ank_2"/>
    <property type="match status" value="1"/>
</dbReference>
<feature type="repeat" description="ANK" evidence="3">
    <location>
        <begin position="390"/>
        <end position="417"/>
    </location>
</feature>
<sequence length="697" mass="77789">MARFKKNRARQPPPRPAKPTDVSKQAEESKPTAASGFYNLPPEIFQQILGEVKSQDDLNSLSRCNRGLYFAILDVRYTREFEELVLLQGGREESLMSTFLRALGQDSRELVLPQGGREEALLSTFLRAVRQDSRELIEWLLFREHGSQLRGLFRLVEGFTPLHYALLQDAPKVAIQLLKHGAELNEDEALYPDLKSLYVAIAQPHSNRIGALDGPLRIACSYALPRTAEYLLIRGADPNTHSDFGFAAIHIAVRQRTPWGRFGRFLKCNRVGGKSPESVDKRRDSEGDQKKEENRNSFRKETRSKKTKAQWNSTKAKEKDSTSSPGDESKDTQDKDPESTAWEAKVLQTVEVLLRFGADCNLPALNSRQHKCSHECWKSLSCAPIQQRVLHIAAASGYASVVSALVKRNADIFQADGQGNRPIVHAMAQDHGEIVAFLMEKMEQGAKSKAYRVNPRVCETTRSTVLHMACRFGHDTVVSDLLKRGADVNGVDSRGRTPLHEALGQSAPDLEDRLVETLYILSENDANQEAVDYDGRRAGDMGEKHRLSGVRKLFEYATMARYDWQRLTESKSNGEADSVGYVPPPDPSWFVNEEPEVPPQIHPDLASMKAPVWVKKDSFPQLKGPGTQPKVADPTPNRGNSAGSPRMAPELLDTAAPVKKAEMAETERPTGTEEPAETNEKRGKGGGRKKWNRVPLK</sequence>
<dbReference type="Proteomes" id="UP001273209">
    <property type="component" value="Unassembled WGS sequence"/>
</dbReference>
<keyword evidence="2 3" id="KW-0040">ANK repeat</keyword>
<feature type="compositionally biased region" description="Basic residues" evidence="4">
    <location>
        <begin position="684"/>
        <end position="697"/>
    </location>
</feature>
<comment type="caution">
    <text evidence="6">The sequence shown here is derived from an EMBL/GenBank/DDBJ whole genome shotgun (WGS) entry which is preliminary data.</text>
</comment>
<proteinExistence type="predicted"/>
<dbReference type="GO" id="GO:0085020">
    <property type="term" value="P:protein K6-linked ubiquitination"/>
    <property type="evidence" value="ECO:0007669"/>
    <property type="project" value="TreeGrafter"/>
</dbReference>
<reference evidence="6" key="1">
    <citation type="submission" date="2023-11" db="EMBL/GenBank/DDBJ databases">
        <title>The genome sequences of three competitors of mushroom-forming fungi.</title>
        <authorList>
            <person name="Beijen E."/>
            <person name="Ohm R.A."/>
        </authorList>
    </citation>
    <scope>NUCLEOTIDE SEQUENCE</scope>
    <source>
        <strain evidence="6">CBS 100526</strain>
    </source>
</reference>
<dbReference type="PANTHER" id="PTHR24171:SF8">
    <property type="entry name" value="BRCA1-ASSOCIATED RING DOMAIN PROTEIN 1"/>
    <property type="match status" value="1"/>
</dbReference>
<evidence type="ECO:0000313" key="6">
    <source>
        <dbReference type="EMBL" id="KAK4071376.1"/>
    </source>
</evidence>
<dbReference type="PROSITE" id="PS50088">
    <property type="entry name" value="ANK_REPEAT"/>
    <property type="match status" value="3"/>
</dbReference>
<evidence type="ECO:0000256" key="2">
    <source>
        <dbReference type="ARBA" id="ARBA00023043"/>
    </source>
</evidence>
<feature type="compositionally biased region" description="Basic and acidic residues" evidence="4">
    <location>
        <begin position="277"/>
        <end position="301"/>
    </location>
</feature>
<feature type="region of interest" description="Disordered" evidence="4">
    <location>
        <begin position="272"/>
        <end position="340"/>
    </location>
</feature>
<protein>
    <recommendedName>
        <fullName evidence="5">F-box domain-containing protein</fullName>
    </recommendedName>
</protein>
<dbReference type="InterPro" id="IPR001810">
    <property type="entry name" value="F-box_dom"/>
</dbReference>
<dbReference type="Gene3D" id="1.25.40.20">
    <property type="entry name" value="Ankyrin repeat-containing domain"/>
    <property type="match status" value="3"/>
</dbReference>
<feature type="region of interest" description="Disordered" evidence="4">
    <location>
        <begin position="618"/>
        <end position="697"/>
    </location>
</feature>
<dbReference type="AlphaFoldDB" id="A0AAE1M209"/>
<name>A0AAE1M209_9HYPO</name>
<evidence type="ECO:0000313" key="7">
    <source>
        <dbReference type="Proteomes" id="UP001273209"/>
    </source>
</evidence>
<accession>A0AAE1M209</accession>
<dbReference type="Pfam" id="PF00023">
    <property type="entry name" value="Ank"/>
    <property type="match status" value="2"/>
</dbReference>
<evidence type="ECO:0000256" key="1">
    <source>
        <dbReference type="ARBA" id="ARBA00022737"/>
    </source>
</evidence>
<evidence type="ECO:0000259" key="5">
    <source>
        <dbReference type="PROSITE" id="PS50181"/>
    </source>
</evidence>
<dbReference type="PANTHER" id="PTHR24171">
    <property type="entry name" value="ANKYRIN REPEAT DOMAIN-CONTAINING PROTEIN 39-RELATED"/>
    <property type="match status" value="1"/>
</dbReference>
<dbReference type="RefSeq" id="XP_062754894.1">
    <property type="nucleotide sequence ID" value="XM_062900617.1"/>
</dbReference>
<dbReference type="EMBL" id="JAWRVG010000023">
    <property type="protein sequence ID" value="KAK4071376.1"/>
    <property type="molecule type" value="Genomic_DNA"/>
</dbReference>
<dbReference type="InterPro" id="IPR036770">
    <property type="entry name" value="Ankyrin_rpt-contain_sf"/>
</dbReference>
<feature type="repeat" description="ANK" evidence="3">
    <location>
        <begin position="461"/>
        <end position="493"/>
    </location>
</feature>
<feature type="region of interest" description="Disordered" evidence="4">
    <location>
        <begin position="1"/>
        <end position="38"/>
    </location>
</feature>
<gene>
    <name evidence="6" type="ORF">Triagg1_6037</name>
</gene>
<dbReference type="GO" id="GO:0004842">
    <property type="term" value="F:ubiquitin-protein transferase activity"/>
    <property type="evidence" value="ECO:0007669"/>
    <property type="project" value="TreeGrafter"/>
</dbReference>
<dbReference type="GeneID" id="87920522"/>
<dbReference type="SMART" id="SM00248">
    <property type="entry name" value="ANK"/>
    <property type="match status" value="7"/>
</dbReference>
<feature type="region of interest" description="Disordered" evidence="4">
    <location>
        <begin position="571"/>
        <end position="603"/>
    </location>
</feature>
<organism evidence="6 7">
    <name type="scientific">Trichoderma aggressivum f. europaeum</name>
    <dbReference type="NCBI Taxonomy" id="173218"/>
    <lineage>
        <taxon>Eukaryota</taxon>
        <taxon>Fungi</taxon>
        <taxon>Dikarya</taxon>
        <taxon>Ascomycota</taxon>
        <taxon>Pezizomycotina</taxon>
        <taxon>Sordariomycetes</taxon>
        <taxon>Hypocreomycetidae</taxon>
        <taxon>Hypocreales</taxon>
        <taxon>Hypocreaceae</taxon>
        <taxon>Trichoderma</taxon>
    </lineage>
</organism>
<evidence type="ECO:0000256" key="4">
    <source>
        <dbReference type="SAM" id="MobiDB-lite"/>
    </source>
</evidence>
<evidence type="ECO:0000256" key="3">
    <source>
        <dbReference type="PROSITE-ProRule" id="PRU00023"/>
    </source>
</evidence>
<keyword evidence="7" id="KW-1185">Reference proteome</keyword>